<dbReference type="InterPro" id="IPR037143">
    <property type="entry name" value="4-PPantetheinyl_Trfase_dom_sf"/>
</dbReference>
<dbReference type="EMBL" id="KV427681">
    <property type="protein sequence ID" value="KZT00618.1"/>
    <property type="molecule type" value="Genomic_DNA"/>
</dbReference>
<dbReference type="GeneID" id="63827204"/>
<evidence type="ECO:0000313" key="3">
    <source>
        <dbReference type="EMBL" id="KZT00618.1"/>
    </source>
</evidence>
<keyword evidence="4" id="KW-1185">Reference proteome</keyword>
<protein>
    <recommendedName>
        <fullName evidence="1">holo-[acyl-carrier-protein] synthase</fullName>
        <ecNumber evidence="1">2.7.8.7</ecNumber>
    </recommendedName>
</protein>
<dbReference type="EC" id="2.7.8.7" evidence="1"/>
<dbReference type="PANTHER" id="PTHR12215">
    <property type="entry name" value="PHOSPHOPANTETHEINE TRANSFERASE"/>
    <property type="match status" value="1"/>
</dbReference>
<dbReference type="Gene3D" id="3.90.470.20">
    <property type="entry name" value="4'-phosphopantetheinyl transferase domain"/>
    <property type="match status" value="1"/>
</dbReference>
<accession>A0A165BAH3</accession>
<reference evidence="3 4" key="1">
    <citation type="journal article" date="2016" name="Mol. Biol. Evol.">
        <title>Comparative Genomics of Early-Diverging Mushroom-Forming Fungi Provides Insights into the Origins of Lignocellulose Decay Capabilities.</title>
        <authorList>
            <person name="Nagy L.G."/>
            <person name="Riley R."/>
            <person name="Tritt A."/>
            <person name="Adam C."/>
            <person name="Daum C."/>
            <person name="Floudas D."/>
            <person name="Sun H."/>
            <person name="Yadav J.S."/>
            <person name="Pangilinan J."/>
            <person name="Larsson K.H."/>
            <person name="Matsuura K."/>
            <person name="Barry K."/>
            <person name="Labutti K."/>
            <person name="Kuo R."/>
            <person name="Ohm R.A."/>
            <person name="Bhattacharya S.S."/>
            <person name="Shirouzu T."/>
            <person name="Yoshinaga Y."/>
            <person name="Martin F.M."/>
            <person name="Grigoriev I.V."/>
            <person name="Hibbett D.S."/>
        </authorList>
    </citation>
    <scope>NUCLEOTIDE SEQUENCE [LARGE SCALE GENOMIC DNA]</scope>
    <source>
        <strain evidence="3 4">93-53</strain>
    </source>
</reference>
<dbReference type="GO" id="GO:0008897">
    <property type="term" value="F:holo-[acyl-carrier-protein] synthase activity"/>
    <property type="evidence" value="ECO:0007669"/>
    <property type="project" value="UniProtKB-EC"/>
</dbReference>
<sequence length="285" mass="32748">MECPLLVWMLFLNREMTSEEYERCYQTVQTCVPHSRVPSAPTNPETMRQVVAHMLPLLMMRHRRIPRAKWRDQISPNGKHYIEQDVDSAMHPANRLRAMIGYHLCYDNNVVGMVMTQGRMKDVVNVGLGVKQLCVFPPEATVAAYAESFHHKLTPLEQSFIAPGEPDDVILRRLCLLLALKQAYIKAIGQPMGFDWTRLEFNIPGEACTGDGLPLQGWEFRVWQAQIGITRNGTVIEEVYQCAVAFFRGTRDTKFIWQKDVKDLESWVQFINLDQLVNVVPKLTD</sequence>
<name>A0A165BAH3_9APHY</name>
<evidence type="ECO:0000256" key="1">
    <source>
        <dbReference type="ARBA" id="ARBA00013172"/>
    </source>
</evidence>
<dbReference type="PANTHER" id="PTHR12215:SF10">
    <property type="entry name" value="L-AMINOADIPATE-SEMIALDEHYDE DEHYDROGENASE-PHOSPHOPANTETHEINYL TRANSFERASE"/>
    <property type="match status" value="1"/>
</dbReference>
<dbReference type="Proteomes" id="UP000076871">
    <property type="component" value="Unassembled WGS sequence"/>
</dbReference>
<proteinExistence type="predicted"/>
<organism evidence="3 4">
    <name type="scientific">Laetiporus sulphureus 93-53</name>
    <dbReference type="NCBI Taxonomy" id="1314785"/>
    <lineage>
        <taxon>Eukaryota</taxon>
        <taxon>Fungi</taxon>
        <taxon>Dikarya</taxon>
        <taxon>Basidiomycota</taxon>
        <taxon>Agaricomycotina</taxon>
        <taxon>Agaricomycetes</taxon>
        <taxon>Polyporales</taxon>
        <taxon>Laetiporus</taxon>
    </lineage>
</organism>
<evidence type="ECO:0000256" key="2">
    <source>
        <dbReference type="ARBA" id="ARBA00022679"/>
    </source>
</evidence>
<dbReference type="FunCoup" id="A0A165BAH3">
    <property type="interactions" value="338"/>
</dbReference>
<keyword evidence="2" id="KW-0808">Transferase</keyword>
<dbReference type="AlphaFoldDB" id="A0A165BAH3"/>
<dbReference type="GO" id="GO:0005829">
    <property type="term" value="C:cytosol"/>
    <property type="evidence" value="ECO:0007669"/>
    <property type="project" value="TreeGrafter"/>
</dbReference>
<evidence type="ECO:0000313" key="4">
    <source>
        <dbReference type="Proteomes" id="UP000076871"/>
    </source>
</evidence>
<dbReference type="OrthoDB" id="26719at2759"/>
<dbReference type="SUPFAM" id="SSF56214">
    <property type="entry name" value="4'-phosphopantetheinyl transferase"/>
    <property type="match status" value="1"/>
</dbReference>
<dbReference type="GO" id="GO:0000287">
    <property type="term" value="F:magnesium ion binding"/>
    <property type="evidence" value="ECO:0007669"/>
    <property type="project" value="InterPro"/>
</dbReference>
<dbReference type="GO" id="GO:0019878">
    <property type="term" value="P:lysine biosynthetic process via aminoadipic acid"/>
    <property type="evidence" value="ECO:0007669"/>
    <property type="project" value="TreeGrafter"/>
</dbReference>
<dbReference type="RefSeq" id="XP_040758358.1">
    <property type="nucleotide sequence ID" value="XM_040910175.1"/>
</dbReference>
<dbReference type="STRING" id="1314785.A0A165BAH3"/>
<dbReference type="InterPro" id="IPR050559">
    <property type="entry name" value="P-Pant_transferase_sf"/>
</dbReference>
<dbReference type="InParanoid" id="A0A165BAH3"/>
<gene>
    <name evidence="3" type="ORF">LAESUDRAFT_732117</name>
</gene>